<protein>
    <submittedName>
        <fullName evidence="1">Uncharacterized protein</fullName>
    </submittedName>
</protein>
<name>A0A7W6C815_9HYPH</name>
<dbReference type="AlphaFoldDB" id="A0A7W6C815"/>
<accession>A0A7W6C815</accession>
<dbReference type="Proteomes" id="UP000565286">
    <property type="component" value="Unassembled WGS sequence"/>
</dbReference>
<comment type="caution">
    <text evidence="1">The sequence shown here is derived from an EMBL/GenBank/DDBJ whole genome shotgun (WGS) entry which is preliminary data.</text>
</comment>
<dbReference type="EMBL" id="JACIDV010000010">
    <property type="protein sequence ID" value="MBB3947425.1"/>
    <property type="molecule type" value="Genomic_DNA"/>
</dbReference>
<proteinExistence type="predicted"/>
<keyword evidence="2" id="KW-1185">Reference proteome</keyword>
<gene>
    <name evidence="1" type="ORF">GGQ73_003392</name>
</gene>
<dbReference type="RefSeq" id="WP_174156216.1">
    <property type="nucleotide sequence ID" value="NZ_JACIDV010000010.1"/>
</dbReference>
<reference evidence="1 2" key="1">
    <citation type="submission" date="2020-08" db="EMBL/GenBank/DDBJ databases">
        <title>Genomic Encyclopedia of Type Strains, Phase IV (KMG-IV): sequencing the most valuable type-strain genomes for metagenomic binning, comparative biology and taxonomic classification.</title>
        <authorList>
            <person name="Goeker M."/>
        </authorList>
    </citation>
    <scope>NUCLEOTIDE SEQUENCE [LARGE SCALE GENOMIC DNA]</scope>
    <source>
        <strain evidence="1 2">DSM 26438</strain>
    </source>
</reference>
<evidence type="ECO:0000313" key="1">
    <source>
        <dbReference type="EMBL" id="MBB3947425.1"/>
    </source>
</evidence>
<sequence length="64" mass="7271">MNAPVRMVHKPAALNRTPIMKCLFKGIEDNPVRFSMTLWPAVWELASLNRQTINFAAEITVRSS</sequence>
<evidence type="ECO:0000313" key="2">
    <source>
        <dbReference type="Proteomes" id="UP000565286"/>
    </source>
</evidence>
<organism evidence="1 2">
    <name type="scientific">Rhizobium skierniewicense</name>
    <dbReference type="NCBI Taxonomy" id="984260"/>
    <lineage>
        <taxon>Bacteria</taxon>
        <taxon>Pseudomonadati</taxon>
        <taxon>Pseudomonadota</taxon>
        <taxon>Alphaproteobacteria</taxon>
        <taxon>Hyphomicrobiales</taxon>
        <taxon>Rhizobiaceae</taxon>
        <taxon>Rhizobium/Agrobacterium group</taxon>
        <taxon>Rhizobium</taxon>
    </lineage>
</organism>